<name>A0A849SL84_UNCEI</name>
<dbReference type="Proteomes" id="UP000580839">
    <property type="component" value="Unassembled WGS sequence"/>
</dbReference>
<dbReference type="AlphaFoldDB" id="A0A849SL84"/>
<gene>
    <name evidence="1" type="ORF">HOP12_00730</name>
</gene>
<sequence length="81" mass="8541">MKLKPDESLANVAVAVGDALRRAGIRAVLTGGACASLYSGGAHHSLDADFVLTEQCTQSDLDRAMAIPREGIDRCPRMVVT</sequence>
<evidence type="ECO:0008006" key="3">
    <source>
        <dbReference type="Google" id="ProtNLM"/>
    </source>
</evidence>
<protein>
    <recommendedName>
        <fullName evidence="3">Nucleotidyltransferase family protein</fullName>
    </recommendedName>
</protein>
<organism evidence="1 2">
    <name type="scientific">Eiseniibacteriota bacterium</name>
    <dbReference type="NCBI Taxonomy" id="2212470"/>
    <lineage>
        <taxon>Bacteria</taxon>
        <taxon>Candidatus Eiseniibacteriota</taxon>
    </lineage>
</organism>
<evidence type="ECO:0000313" key="2">
    <source>
        <dbReference type="Proteomes" id="UP000580839"/>
    </source>
</evidence>
<comment type="caution">
    <text evidence="1">The sequence shown here is derived from an EMBL/GenBank/DDBJ whole genome shotgun (WGS) entry which is preliminary data.</text>
</comment>
<dbReference type="EMBL" id="JABFRW010000008">
    <property type="protein sequence ID" value="NOT32675.1"/>
    <property type="molecule type" value="Genomic_DNA"/>
</dbReference>
<reference evidence="1 2" key="1">
    <citation type="submission" date="2020-04" db="EMBL/GenBank/DDBJ databases">
        <title>Metagenomic profiling of ammonia- and methane-oxidizing microorganisms in a Dutch drinking water treatment plant.</title>
        <authorList>
            <person name="Poghosyan L."/>
            <person name="Leucker S."/>
        </authorList>
    </citation>
    <scope>NUCLEOTIDE SEQUENCE [LARGE SCALE GENOMIC DNA]</scope>
    <source>
        <strain evidence="1">S-RSF-IL-03</strain>
    </source>
</reference>
<evidence type="ECO:0000313" key="1">
    <source>
        <dbReference type="EMBL" id="NOT32675.1"/>
    </source>
</evidence>
<proteinExistence type="predicted"/>
<accession>A0A849SL84</accession>